<evidence type="ECO:0000259" key="3">
    <source>
        <dbReference type="Pfam" id="PF20434"/>
    </source>
</evidence>
<sequence length="291" mass="30515">MGRRWKWLAASACGLAAVACVACAPLLTFDTLVPKDGDGVRIAKDIPYGDGPRQKLDIYAPRDTHADGMLPVIIFFYGGSWASGTRAGYAFVGRALAAQGFLVVIPDYRIGPDNLYPDFVQDGASAVRWTVEHGQVYGGAPHAIIVSGHSAGAYIAAMLAVDERWLGADRAAIKGLVGIAGPYDFAPFDVAASKNAFGTWPNPAETQPVHWAGAGDPPSLLLVGDADKTVHARNGQALAAKLGAAGVPVRIKCYSGIGHIGMVTAIARPFRYRASIVADITDFVSSVAPAR</sequence>
<dbReference type="AlphaFoldDB" id="A0A0J7Y2K7"/>
<dbReference type="STRING" id="1420583.V473_08430"/>
<protein>
    <submittedName>
        <fullName evidence="4">Alpha/beta hydrolase</fullName>
    </submittedName>
</protein>
<evidence type="ECO:0000256" key="1">
    <source>
        <dbReference type="ARBA" id="ARBA00022801"/>
    </source>
</evidence>
<keyword evidence="5" id="KW-1185">Reference proteome</keyword>
<comment type="caution">
    <text evidence="4">The sequence shown here is derived from an EMBL/GenBank/DDBJ whole genome shotgun (WGS) entry which is preliminary data.</text>
</comment>
<evidence type="ECO:0000313" key="4">
    <source>
        <dbReference type="EMBL" id="KMS58171.1"/>
    </source>
</evidence>
<dbReference type="InterPro" id="IPR050300">
    <property type="entry name" value="GDXG_lipolytic_enzyme"/>
</dbReference>
<dbReference type="InterPro" id="IPR029058">
    <property type="entry name" value="AB_hydrolase_fold"/>
</dbReference>
<reference evidence="4 5" key="1">
    <citation type="journal article" date="2015" name="G3 (Bethesda)">
        <title>Insights into Ongoing Evolution of the Hexachlorocyclohexane Catabolic Pathway from Comparative Genomics of Ten Sphingomonadaceae Strains.</title>
        <authorList>
            <person name="Pearce S.L."/>
            <person name="Oakeshott J.G."/>
            <person name="Pandey G."/>
        </authorList>
    </citation>
    <scope>NUCLEOTIDE SEQUENCE [LARGE SCALE GENOMIC DNA]</scope>
    <source>
        <strain evidence="4 5">LL01</strain>
    </source>
</reference>
<accession>A0A0J7Y2K7</accession>
<proteinExistence type="predicted"/>
<dbReference type="EMBL" id="JACT01000001">
    <property type="protein sequence ID" value="KMS58171.1"/>
    <property type="molecule type" value="Genomic_DNA"/>
</dbReference>
<dbReference type="SUPFAM" id="SSF53474">
    <property type="entry name" value="alpha/beta-Hydrolases"/>
    <property type="match status" value="1"/>
</dbReference>
<feature type="chain" id="PRO_5005292334" evidence="2">
    <location>
        <begin position="25"/>
        <end position="291"/>
    </location>
</feature>
<dbReference type="Gene3D" id="3.40.50.1820">
    <property type="entry name" value="alpha/beta hydrolase"/>
    <property type="match status" value="1"/>
</dbReference>
<organism evidence="4 5">
    <name type="scientific">Sphingobium cupriresistens LL01</name>
    <dbReference type="NCBI Taxonomy" id="1420583"/>
    <lineage>
        <taxon>Bacteria</taxon>
        <taxon>Pseudomonadati</taxon>
        <taxon>Pseudomonadota</taxon>
        <taxon>Alphaproteobacteria</taxon>
        <taxon>Sphingomonadales</taxon>
        <taxon>Sphingomonadaceae</taxon>
        <taxon>Sphingobium</taxon>
    </lineage>
</organism>
<keyword evidence="1 4" id="KW-0378">Hydrolase</keyword>
<dbReference type="PANTHER" id="PTHR48081:SF9">
    <property type="entry name" value="CARBOXYLESTERASE"/>
    <property type="match status" value="1"/>
</dbReference>
<dbReference type="Pfam" id="PF20434">
    <property type="entry name" value="BD-FAE"/>
    <property type="match status" value="1"/>
</dbReference>
<dbReference type="PROSITE" id="PS51257">
    <property type="entry name" value="PROKAR_LIPOPROTEIN"/>
    <property type="match status" value="1"/>
</dbReference>
<name>A0A0J7Y2K7_9SPHN</name>
<keyword evidence="2" id="KW-0732">Signal</keyword>
<feature type="signal peptide" evidence="2">
    <location>
        <begin position="1"/>
        <end position="24"/>
    </location>
</feature>
<dbReference type="GO" id="GO:0016787">
    <property type="term" value="F:hydrolase activity"/>
    <property type="evidence" value="ECO:0007669"/>
    <property type="project" value="UniProtKB-KW"/>
</dbReference>
<dbReference type="PANTHER" id="PTHR48081">
    <property type="entry name" value="AB HYDROLASE SUPERFAMILY PROTEIN C4A8.06C"/>
    <property type="match status" value="1"/>
</dbReference>
<dbReference type="InterPro" id="IPR049492">
    <property type="entry name" value="BD-FAE-like_dom"/>
</dbReference>
<gene>
    <name evidence="4" type="ORF">V473_08430</name>
</gene>
<evidence type="ECO:0000313" key="5">
    <source>
        <dbReference type="Proteomes" id="UP000052232"/>
    </source>
</evidence>
<feature type="domain" description="BD-FAE-like" evidence="3">
    <location>
        <begin position="56"/>
        <end position="242"/>
    </location>
</feature>
<dbReference type="PATRIC" id="fig|1420583.3.peg.1692"/>
<evidence type="ECO:0000256" key="2">
    <source>
        <dbReference type="SAM" id="SignalP"/>
    </source>
</evidence>
<dbReference type="Proteomes" id="UP000052232">
    <property type="component" value="Unassembled WGS sequence"/>
</dbReference>